<keyword evidence="2" id="KW-0805">Transcription regulation</keyword>
<organism evidence="8 9">
    <name type="scientific">Actinomadura miaoliensis</name>
    <dbReference type="NCBI Taxonomy" id="430685"/>
    <lineage>
        <taxon>Bacteria</taxon>
        <taxon>Bacillati</taxon>
        <taxon>Actinomycetota</taxon>
        <taxon>Actinomycetes</taxon>
        <taxon>Streptosporangiales</taxon>
        <taxon>Thermomonosporaceae</taxon>
        <taxon>Actinomadura</taxon>
    </lineage>
</organism>
<dbReference type="InterPro" id="IPR041490">
    <property type="entry name" value="KstR2_TetR_C"/>
</dbReference>
<name>A0ABP7X6L5_9ACTN</name>
<dbReference type="InterPro" id="IPR001647">
    <property type="entry name" value="HTH_TetR"/>
</dbReference>
<proteinExistence type="predicted"/>
<dbReference type="PROSITE" id="PS50977">
    <property type="entry name" value="HTH_TETR_2"/>
    <property type="match status" value="1"/>
</dbReference>
<evidence type="ECO:0000256" key="5">
    <source>
        <dbReference type="PROSITE-ProRule" id="PRU00335"/>
    </source>
</evidence>
<evidence type="ECO:0000259" key="7">
    <source>
        <dbReference type="PROSITE" id="PS50977"/>
    </source>
</evidence>
<gene>
    <name evidence="8" type="ORF">GCM10022214_86000</name>
</gene>
<dbReference type="Pfam" id="PF17932">
    <property type="entry name" value="TetR_C_24"/>
    <property type="match status" value="1"/>
</dbReference>
<dbReference type="PANTHER" id="PTHR30055">
    <property type="entry name" value="HTH-TYPE TRANSCRIPTIONAL REGULATOR RUTR"/>
    <property type="match status" value="1"/>
</dbReference>
<dbReference type="InterPro" id="IPR009057">
    <property type="entry name" value="Homeodomain-like_sf"/>
</dbReference>
<sequence length="222" mass="25035">MAQRLAGNASAYASIPDRLLAVATRLFAEKGYESTSVQEIVAAAGVTKGAMYHYFGAKDDLLYEIYHRLLGLQTRRLREFAGGPGTVEERLRAAAVDVLSTSFQYLDEFTVFFRSMHVLPKERRRAVRAERRRYHEEFRALVEEGQREGVFRADVPADLSVHYFFGAVHQVSTWYRPDGRLDAQEISEYYVELFLNGLRARPEAPAAAPGRPGRDDRGATSA</sequence>
<evidence type="ECO:0000256" key="6">
    <source>
        <dbReference type="SAM" id="MobiDB-lite"/>
    </source>
</evidence>
<dbReference type="PRINTS" id="PR00455">
    <property type="entry name" value="HTHTETR"/>
</dbReference>
<dbReference type="InterPro" id="IPR050109">
    <property type="entry name" value="HTH-type_TetR-like_transc_reg"/>
</dbReference>
<dbReference type="Proteomes" id="UP001500683">
    <property type="component" value="Unassembled WGS sequence"/>
</dbReference>
<evidence type="ECO:0000256" key="2">
    <source>
        <dbReference type="ARBA" id="ARBA00023015"/>
    </source>
</evidence>
<dbReference type="InterPro" id="IPR036271">
    <property type="entry name" value="Tet_transcr_reg_TetR-rel_C_sf"/>
</dbReference>
<feature type="compositionally biased region" description="Basic and acidic residues" evidence="6">
    <location>
        <begin position="212"/>
        <end position="222"/>
    </location>
</feature>
<dbReference type="RefSeq" id="WP_344959214.1">
    <property type="nucleotide sequence ID" value="NZ_BAAAZG010000084.1"/>
</dbReference>
<reference evidence="9" key="1">
    <citation type="journal article" date="2019" name="Int. J. Syst. Evol. Microbiol.">
        <title>The Global Catalogue of Microorganisms (GCM) 10K type strain sequencing project: providing services to taxonomists for standard genome sequencing and annotation.</title>
        <authorList>
            <consortium name="The Broad Institute Genomics Platform"/>
            <consortium name="The Broad Institute Genome Sequencing Center for Infectious Disease"/>
            <person name="Wu L."/>
            <person name="Ma J."/>
        </authorList>
    </citation>
    <scope>NUCLEOTIDE SEQUENCE [LARGE SCALE GENOMIC DNA]</scope>
    <source>
        <strain evidence="9">JCM 16702</strain>
    </source>
</reference>
<evidence type="ECO:0000313" key="8">
    <source>
        <dbReference type="EMBL" id="GAA4105676.1"/>
    </source>
</evidence>
<dbReference type="SUPFAM" id="SSF46689">
    <property type="entry name" value="Homeodomain-like"/>
    <property type="match status" value="1"/>
</dbReference>
<dbReference type="InterPro" id="IPR023772">
    <property type="entry name" value="DNA-bd_HTH_TetR-type_CS"/>
</dbReference>
<evidence type="ECO:0000256" key="1">
    <source>
        <dbReference type="ARBA" id="ARBA00022491"/>
    </source>
</evidence>
<evidence type="ECO:0000256" key="3">
    <source>
        <dbReference type="ARBA" id="ARBA00023125"/>
    </source>
</evidence>
<dbReference type="SUPFAM" id="SSF48498">
    <property type="entry name" value="Tetracyclin repressor-like, C-terminal domain"/>
    <property type="match status" value="1"/>
</dbReference>
<keyword evidence="3 5" id="KW-0238">DNA-binding</keyword>
<evidence type="ECO:0000313" key="9">
    <source>
        <dbReference type="Proteomes" id="UP001500683"/>
    </source>
</evidence>
<dbReference type="Pfam" id="PF00440">
    <property type="entry name" value="TetR_N"/>
    <property type="match status" value="1"/>
</dbReference>
<protein>
    <submittedName>
        <fullName evidence="8">TetR/AcrR family transcriptional regulator</fullName>
    </submittedName>
</protein>
<dbReference type="PANTHER" id="PTHR30055:SF175">
    <property type="entry name" value="HTH-TYPE TRANSCRIPTIONAL REPRESSOR KSTR2"/>
    <property type="match status" value="1"/>
</dbReference>
<comment type="caution">
    <text evidence="8">The sequence shown here is derived from an EMBL/GenBank/DDBJ whole genome shotgun (WGS) entry which is preliminary data.</text>
</comment>
<dbReference type="EMBL" id="BAAAZG010000084">
    <property type="protein sequence ID" value="GAA4105676.1"/>
    <property type="molecule type" value="Genomic_DNA"/>
</dbReference>
<evidence type="ECO:0000256" key="4">
    <source>
        <dbReference type="ARBA" id="ARBA00023163"/>
    </source>
</evidence>
<accession>A0ABP7X6L5</accession>
<keyword evidence="4" id="KW-0804">Transcription</keyword>
<feature type="DNA-binding region" description="H-T-H motif" evidence="5">
    <location>
        <begin position="36"/>
        <end position="55"/>
    </location>
</feature>
<keyword evidence="1" id="KW-0678">Repressor</keyword>
<dbReference type="PROSITE" id="PS01081">
    <property type="entry name" value="HTH_TETR_1"/>
    <property type="match status" value="1"/>
</dbReference>
<keyword evidence="9" id="KW-1185">Reference proteome</keyword>
<feature type="domain" description="HTH tetR-type" evidence="7">
    <location>
        <begin position="13"/>
        <end position="73"/>
    </location>
</feature>
<dbReference type="Gene3D" id="1.10.10.60">
    <property type="entry name" value="Homeodomain-like"/>
    <property type="match status" value="1"/>
</dbReference>
<dbReference type="Gene3D" id="1.10.357.10">
    <property type="entry name" value="Tetracycline Repressor, domain 2"/>
    <property type="match status" value="1"/>
</dbReference>
<feature type="region of interest" description="Disordered" evidence="6">
    <location>
        <begin position="203"/>
        <end position="222"/>
    </location>
</feature>